<comment type="subcellular location">
    <subcellularLocation>
        <location evidence="1">Virion</location>
    </subcellularLocation>
</comment>
<evidence type="ECO:0000256" key="1">
    <source>
        <dbReference type="ARBA" id="ARBA00004328"/>
    </source>
</evidence>
<evidence type="ECO:0000256" key="2">
    <source>
        <dbReference type="ARBA" id="ARBA00022844"/>
    </source>
</evidence>
<name>A0A8S5L790_9CAUD</name>
<keyword evidence="2" id="KW-0946">Virion</keyword>
<dbReference type="SUPFAM" id="SSF56563">
    <property type="entry name" value="Major capsid protein gp5"/>
    <property type="match status" value="1"/>
</dbReference>
<feature type="domain" description="Phage capsid-like C-terminal" evidence="3">
    <location>
        <begin position="199"/>
        <end position="396"/>
    </location>
</feature>
<evidence type="ECO:0000313" key="4">
    <source>
        <dbReference type="EMBL" id="DAD65626.1"/>
    </source>
</evidence>
<dbReference type="Pfam" id="PF05065">
    <property type="entry name" value="Phage_capsid"/>
    <property type="match status" value="1"/>
</dbReference>
<dbReference type="GO" id="GO:0044423">
    <property type="term" value="C:virion component"/>
    <property type="evidence" value="ECO:0007669"/>
    <property type="project" value="UniProtKB-KW"/>
</dbReference>
<dbReference type="EMBL" id="BK014646">
    <property type="protein sequence ID" value="DAD65626.1"/>
    <property type="molecule type" value="Genomic_DNA"/>
</dbReference>
<dbReference type="NCBIfam" id="TIGR01554">
    <property type="entry name" value="major_cap_HK97"/>
    <property type="match status" value="1"/>
</dbReference>
<evidence type="ECO:0000259" key="3">
    <source>
        <dbReference type="Pfam" id="PF05065"/>
    </source>
</evidence>
<organism evidence="4">
    <name type="scientific">Siphoviridae sp. ct45W1</name>
    <dbReference type="NCBI Taxonomy" id="2823562"/>
    <lineage>
        <taxon>Viruses</taxon>
        <taxon>Duplodnaviria</taxon>
        <taxon>Heunggongvirae</taxon>
        <taxon>Uroviricota</taxon>
        <taxon>Caudoviricetes</taxon>
    </lineage>
</organism>
<dbReference type="InterPro" id="IPR054612">
    <property type="entry name" value="Phage_capsid-like_C"/>
</dbReference>
<sequence>MSTREELLQEAGELRAKSELTEADLARVDEIVDSVAKMDAQAAARKAASDKLAAIAERAPKAAKAVSDVVEVVGKTAGERFVLSPEWQAFKSRFSAGFSSATDQVDLVVRDLVGKADVAHRGTATTGGSAFHLGSPVDDEVRAQYGPLLSAITTGTTDAAVIPYRALTAVTPGPDIKAEAKADNGTGAAGGVFPLATIATRADTATTTTIGEALPVTDEELADDSVMVTLVGEVLMALVMQKIEGEIVSGTATGDRPRGIIGAPGVRTQAKVGTGNDAIFNTLRKALTALGDSAQGAQIVLNPEDLESVDLAADKNGRYLGAGPFGSLNLQLWGHKVIASTAVAKGTAIVGDLKAYELYWREQYVAQVFNQHSDYALRGLSLLRGKSRVIGVFRRRKDVCVATIA</sequence>
<dbReference type="Gene3D" id="3.30.2400.10">
    <property type="entry name" value="Major capsid protein gp5"/>
    <property type="match status" value="1"/>
</dbReference>
<dbReference type="InterPro" id="IPR024455">
    <property type="entry name" value="Phage_capsid"/>
</dbReference>
<accession>A0A8S5L790</accession>
<protein>
    <submittedName>
        <fullName evidence="4">Major capsid protein</fullName>
    </submittedName>
</protein>
<dbReference type="Gene3D" id="3.30.2320.10">
    <property type="entry name" value="hypothetical protein PF0899 domain"/>
    <property type="match status" value="1"/>
</dbReference>
<proteinExistence type="predicted"/>
<reference evidence="4" key="1">
    <citation type="journal article" date="2021" name="Proc. Natl. Acad. Sci. U.S.A.">
        <title>A Catalog of Tens of Thousands of Viruses from Human Metagenomes Reveals Hidden Associations with Chronic Diseases.</title>
        <authorList>
            <person name="Tisza M.J."/>
            <person name="Buck C.B."/>
        </authorList>
    </citation>
    <scope>NUCLEOTIDE SEQUENCE</scope>
    <source>
        <strain evidence="4">Ct45W1</strain>
    </source>
</reference>